<keyword evidence="2" id="KW-1185">Reference proteome</keyword>
<evidence type="ECO:0000313" key="1">
    <source>
        <dbReference type="EMBL" id="OOF92173.1"/>
    </source>
</evidence>
<sequence length="71" mass="7842">MARDAQIAPLACGENRERRVDGSAYHCPVLAWDPAILGSTAHFAIGWIISPTVEVHFKSDWRAAHPAWPGY</sequence>
<dbReference type="Proteomes" id="UP000188318">
    <property type="component" value="Unassembled WGS sequence"/>
</dbReference>
<dbReference type="OrthoDB" id="10417298at2759"/>
<proteinExistence type="predicted"/>
<accession>A0A1R3RCG9</accession>
<reference evidence="2" key="1">
    <citation type="journal article" date="2017" name="Genome Biol.">
        <title>Comparative genomics reveals high biological diversity and specific adaptations in the industrially and medically important fungal genus Aspergillus.</title>
        <authorList>
            <person name="de Vries R.P."/>
            <person name="Riley R."/>
            <person name="Wiebenga A."/>
            <person name="Aguilar-Osorio G."/>
            <person name="Amillis S."/>
            <person name="Uchima C.A."/>
            <person name="Anderluh G."/>
            <person name="Asadollahi M."/>
            <person name="Askin M."/>
            <person name="Barry K."/>
            <person name="Battaglia E."/>
            <person name="Bayram O."/>
            <person name="Benocci T."/>
            <person name="Braus-Stromeyer S.A."/>
            <person name="Caldana C."/>
            <person name="Canovas D."/>
            <person name="Cerqueira G.C."/>
            <person name="Chen F."/>
            <person name="Chen W."/>
            <person name="Choi C."/>
            <person name="Clum A."/>
            <person name="Dos Santos R.A."/>
            <person name="Damasio A.R."/>
            <person name="Diallinas G."/>
            <person name="Emri T."/>
            <person name="Fekete E."/>
            <person name="Flipphi M."/>
            <person name="Freyberg S."/>
            <person name="Gallo A."/>
            <person name="Gournas C."/>
            <person name="Habgood R."/>
            <person name="Hainaut M."/>
            <person name="Harispe M.L."/>
            <person name="Henrissat B."/>
            <person name="Hilden K.S."/>
            <person name="Hope R."/>
            <person name="Hossain A."/>
            <person name="Karabika E."/>
            <person name="Karaffa L."/>
            <person name="Karanyi Z."/>
            <person name="Krasevec N."/>
            <person name="Kuo A."/>
            <person name="Kusch H."/>
            <person name="LaButti K."/>
            <person name="Lagendijk E.L."/>
            <person name="Lapidus A."/>
            <person name="Levasseur A."/>
            <person name="Lindquist E."/>
            <person name="Lipzen A."/>
            <person name="Logrieco A.F."/>
            <person name="MacCabe A."/>
            <person name="Maekelae M.R."/>
            <person name="Malavazi I."/>
            <person name="Melin P."/>
            <person name="Meyer V."/>
            <person name="Mielnichuk N."/>
            <person name="Miskei M."/>
            <person name="Molnar A.P."/>
            <person name="Mule G."/>
            <person name="Ngan C.Y."/>
            <person name="Orejas M."/>
            <person name="Orosz E."/>
            <person name="Ouedraogo J.P."/>
            <person name="Overkamp K.M."/>
            <person name="Park H.-S."/>
            <person name="Perrone G."/>
            <person name="Piumi F."/>
            <person name="Punt P.J."/>
            <person name="Ram A.F."/>
            <person name="Ramon A."/>
            <person name="Rauscher S."/>
            <person name="Record E."/>
            <person name="Riano-Pachon D.M."/>
            <person name="Robert V."/>
            <person name="Roehrig J."/>
            <person name="Ruller R."/>
            <person name="Salamov A."/>
            <person name="Salih N.S."/>
            <person name="Samson R.A."/>
            <person name="Sandor E."/>
            <person name="Sanguinetti M."/>
            <person name="Schuetze T."/>
            <person name="Sepcic K."/>
            <person name="Shelest E."/>
            <person name="Sherlock G."/>
            <person name="Sophianopoulou V."/>
            <person name="Squina F.M."/>
            <person name="Sun H."/>
            <person name="Susca A."/>
            <person name="Todd R.B."/>
            <person name="Tsang A."/>
            <person name="Unkles S.E."/>
            <person name="van de Wiele N."/>
            <person name="van Rossen-Uffink D."/>
            <person name="Oliveira J.V."/>
            <person name="Vesth T.C."/>
            <person name="Visser J."/>
            <person name="Yu J.-H."/>
            <person name="Zhou M."/>
            <person name="Andersen M.R."/>
            <person name="Archer D.B."/>
            <person name="Baker S.E."/>
            <person name="Benoit I."/>
            <person name="Brakhage A.A."/>
            <person name="Braus G.H."/>
            <person name="Fischer R."/>
            <person name="Frisvad J.C."/>
            <person name="Goldman G.H."/>
            <person name="Houbraken J."/>
            <person name="Oakley B."/>
            <person name="Pocsi I."/>
            <person name="Scazzocchio C."/>
            <person name="Seiboth B."/>
            <person name="vanKuyk P.A."/>
            <person name="Wortman J."/>
            <person name="Dyer P.S."/>
            <person name="Grigoriev I.V."/>
        </authorList>
    </citation>
    <scope>NUCLEOTIDE SEQUENCE [LARGE SCALE GENOMIC DNA]</scope>
    <source>
        <strain evidence="2">ITEM 5010</strain>
    </source>
</reference>
<gene>
    <name evidence="1" type="ORF">ASPCADRAFT_210586</name>
</gene>
<organism evidence="1 2">
    <name type="scientific">Aspergillus carbonarius (strain ITEM 5010)</name>
    <dbReference type="NCBI Taxonomy" id="602072"/>
    <lineage>
        <taxon>Eukaryota</taxon>
        <taxon>Fungi</taxon>
        <taxon>Dikarya</taxon>
        <taxon>Ascomycota</taxon>
        <taxon>Pezizomycotina</taxon>
        <taxon>Eurotiomycetes</taxon>
        <taxon>Eurotiomycetidae</taxon>
        <taxon>Eurotiales</taxon>
        <taxon>Aspergillaceae</taxon>
        <taxon>Aspergillus</taxon>
        <taxon>Aspergillus subgen. Circumdati</taxon>
    </lineage>
</organism>
<protein>
    <submittedName>
        <fullName evidence="1">Uncharacterized protein</fullName>
    </submittedName>
</protein>
<name>A0A1R3RCG9_ASPC5</name>
<dbReference type="AlphaFoldDB" id="A0A1R3RCG9"/>
<evidence type="ECO:0000313" key="2">
    <source>
        <dbReference type="Proteomes" id="UP000188318"/>
    </source>
</evidence>
<dbReference type="EMBL" id="KV907508">
    <property type="protein sequence ID" value="OOF92173.1"/>
    <property type="molecule type" value="Genomic_DNA"/>
</dbReference>
<dbReference type="VEuPathDB" id="FungiDB:ASPCADRAFT_210586"/>